<organism evidence="2 3">
    <name type="scientific">Brachyspira hyodysenteriae (strain ATCC 49526 / WA1)</name>
    <dbReference type="NCBI Taxonomy" id="565034"/>
    <lineage>
        <taxon>Bacteria</taxon>
        <taxon>Pseudomonadati</taxon>
        <taxon>Spirochaetota</taxon>
        <taxon>Spirochaetia</taxon>
        <taxon>Brachyspirales</taxon>
        <taxon>Brachyspiraceae</taxon>
        <taxon>Brachyspira</taxon>
    </lineage>
</organism>
<dbReference type="Proteomes" id="UP000001803">
    <property type="component" value="Chromosome"/>
</dbReference>
<dbReference type="SUPFAM" id="SSF52540">
    <property type="entry name" value="P-loop containing nucleoside triphosphate hydrolases"/>
    <property type="match status" value="1"/>
</dbReference>
<feature type="domain" description="Endonuclease GajA/Old nuclease/RecF-like AAA" evidence="1">
    <location>
        <begin position="2"/>
        <end position="368"/>
    </location>
</feature>
<name>A0A3B6V9R0_BRAHW</name>
<dbReference type="Gene3D" id="3.40.50.300">
    <property type="entry name" value="P-loop containing nucleotide triphosphate hydrolases"/>
    <property type="match status" value="1"/>
</dbReference>
<evidence type="ECO:0000313" key="3">
    <source>
        <dbReference type="Proteomes" id="UP000001803"/>
    </source>
</evidence>
<keyword evidence="2" id="KW-0067">ATP-binding</keyword>
<reference evidence="2 3" key="1">
    <citation type="journal article" date="2009" name="PLoS ONE">
        <title>Genome sequence of the pathogenic intestinal spirochete Brachyspira hyodysenteriae reveals adaptations to its lifestyle in the porcine large intestine.</title>
        <authorList>
            <person name="Bellgard M.I."/>
            <person name="Wanchanthuek P."/>
            <person name="La T."/>
            <person name="Ryan K."/>
            <person name="Moolhuijzen P."/>
            <person name="Albertyn Z."/>
            <person name="Shaban B."/>
            <person name="Motro Y."/>
            <person name="Dunn D.S."/>
            <person name="Schibeci D."/>
            <person name="Hunter A."/>
            <person name="Barrero R."/>
            <person name="Phillips N.D."/>
            <person name="Hampson D.J."/>
        </authorList>
    </citation>
    <scope>NUCLEOTIDE SEQUENCE [LARGE SCALE GENOMIC DNA]</scope>
    <source>
        <strain evidence="3">ATCC 49526 / WA1</strain>
    </source>
</reference>
<keyword evidence="3" id="KW-1185">Reference proteome</keyword>
<gene>
    <name evidence="2" type="ordered locus">BHWA1_02104</name>
</gene>
<dbReference type="AlphaFoldDB" id="A0A3B6V9R0"/>
<keyword evidence="2" id="KW-0547">Nucleotide-binding</keyword>
<dbReference type="InterPro" id="IPR041685">
    <property type="entry name" value="AAA_GajA/Old/RecF-like"/>
</dbReference>
<accession>A0A3B6V9R0</accession>
<dbReference type="STRING" id="565034.BHWA1_02104"/>
<sequence length="435" mass="50635">MKLSIKNLAKIKEADIEIDGITVICGNNNTGKSTVGKALFAIFESTLNIYDRIREEIASKIINVFIKSSVYIRNYFVHHNNAYNDFKFDIDNLIDKMYSNDYNDIDLLINNFVKKNIANNKEYVVFTITGERIIKSDSYIESISDKIKKIITTPIDSIKKELISRYFNSIFNEQINNTDKNNIAYIDLIIKEKTNKIIFNQNKCKNFNEEIIIGNNIYYIDNPFIIDKINNSSNGYTLMEKKLINALEKDYTNNMLENIIDSVQNKEILDKIGKLFDDAVNGKINKMGSYYYLDKLRFENLSTGIKSFIIIRMLLESGSLKEKDLLVLDEPEIHLHPEWQLLYAETIVLLQKYLDLTITITTHSPYFVEAINGYSKLHKIHNRVNFYFAEADDNNNVTINKVNDNINLIFKKMADPLKKLRNMRIEEFDNSKSEE</sequence>
<evidence type="ECO:0000259" key="1">
    <source>
        <dbReference type="Pfam" id="PF13175"/>
    </source>
</evidence>
<dbReference type="InterPro" id="IPR051396">
    <property type="entry name" value="Bact_Antivir_Def_Nuclease"/>
</dbReference>
<protein>
    <submittedName>
        <fullName evidence="2">ABC transporter ATP-binding protein</fullName>
    </submittedName>
</protein>
<dbReference type="PANTHER" id="PTHR43581:SF2">
    <property type="entry name" value="EXCINUCLEASE ATPASE SUBUNIT"/>
    <property type="match status" value="1"/>
</dbReference>
<dbReference type="KEGG" id="bhy:BHWA1_02104"/>
<dbReference type="EMBL" id="CP001357">
    <property type="protein sequence ID" value="ACN84562.1"/>
    <property type="molecule type" value="Genomic_DNA"/>
</dbReference>
<dbReference type="InterPro" id="IPR027417">
    <property type="entry name" value="P-loop_NTPase"/>
</dbReference>
<proteinExistence type="predicted"/>
<evidence type="ECO:0000313" key="2">
    <source>
        <dbReference type="EMBL" id="ACN84562.1"/>
    </source>
</evidence>
<dbReference type="PANTHER" id="PTHR43581">
    <property type="entry name" value="ATP/GTP PHOSPHATASE"/>
    <property type="match status" value="1"/>
</dbReference>
<dbReference type="Pfam" id="PF13175">
    <property type="entry name" value="AAA_15"/>
    <property type="match status" value="1"/>
</dbReference>
<dbReference type="RefSeq" id="WP_012671600.1">
    <property type="nucleotide sequence ID" value="NC_012225.1"/>
</dbReference>
<dbReference type="GO" id="GO:0005524">
    <property type="term" value="F:ATP binding"/>
    <property type="evidence" value="ECO:0007669"/>
    <property type="project" value="UniProtKB-KW"/>
</dbReference>